<proteinExistence type="predicted"/>
<comment type="caution">
    <text evidence="1">The sequence shown here is derived from an EMBL/GenBank/DDBJ whole genome shotgun (WGS) entry which is preliminary data.</text>
</comment>
<name>A0A364LKX0_9GAMM</name>
<sequence length="280" mass="32458">MGIKDLLSPRHYPRITHKNHAVYRDLLRRVVDLIPDDQTELDWSGEDLSSLSLSSCDLLVEYLPARINSLDLREVNLNRLHLFNIQELSKIIGLKRKTGGRFEVLKFSLEDLQRFFADCSWEGRQKIASLNEAMAEVHAIHVISNSTAKVYQSAEELLDFLKTQPRLPSEELPRLEHPHENLLKFISEVRTTIESLRQARYSFFNSGKLHKAEMIEAALERAIESEMVDLDLFVRGKHQGSAYSLFDALNYNRLWIQREHTTTLRELHTNNPLFNLIPSV</sequence>
<gene>
    <name evidence="1" type="ORF">B1207_04135</name>
</gene>
<dbReference type="AlphaFoldDB" id="A0A364LKX0"/>
<reference evidence="1 2" key="1">
    <citation type="submission" date="2017-02" db="EMBL/GenBank/DDBJ databases">
        <title>Legionella quilivanii strain from human: case report and whole genome sequencing analysis.</title>
        <authorList>
            <person name="Lalancette C."/>
            <person name="Leduc J.-M."/>
            <person name="Levesque S."/>
            <person name="Fournier E."/>
            <person name="Saoud J."/>
            <person name="Faucher S.P."/>
            <person name="Bernard K."/>
            <person name="Martineau C."/>
            <person name="Longtin J."/>
        </authorList>
    </citation>
    <scope>NUCLEOTIDE SEQUENCE [LARGE SCALE GENOMIC DNA]</scope>
    <source>
        <strain evidence="1 2">ID143958</strain>
    </source>
</reference>
<organism evidence="1 2">
    <name type="scientific">Legionella quinlivanii</name>
    <dbReference type="NCBI Taxonomy" id="45073"/>
    <lineage>
        <taxon>Bacteria</taxon>
        <taxon>Pseudomonadati</taxon>
        <taxon>Pseudomonadota</taxon>
        <taxon>Gammaproteobacteria</taxon>
        <taxon>Legionellales</taxon>
        <taxon>Legionellaceae</taxon>
        <taxon>Legionella</taxon>
    </lineage>
</organism>
<dbReference type="RefSeq" id="WP_112218739.1">
    <property type="nucleotide sequence ID" value="NZ_MVJN01000003.1"/>
</dbReference>
<protein>
    <submittedName>
        <fullName evidence="1">Uncharacterized protein</fullName>
    </submittedName>
</protein>
<dbReference type="Proteomes" id="UP000249458">
    <property type="component" value="Unassembled WGS sequence"/>
</dbReference>
<accession>A0A364LKX0</accession>
<evidence type="ECO:0000313" key="2">
    <source>
        <dbReference type="Proteomes" id="UP000249458"/>
    </source>
</evidence>
<evidence type="ECO:0000313" key="1">
    <source>
        <dbReference type="EMBL" id="RAP37372.1"/>
    </source>
</evidence>
<dbReference type="EMBL" id="MVJN01000003">
    <property type="protein sequence ID" value="RAP37372.1"/>
    <property type="molecule type" value="Genomic_DNA"/>
</dbReference>